<name>A0A5E8C1K4_9ASCO</name>
<dbReference type="SUPFAM" id="SSF54197">
    <property type="entry name" value="HIT-like"/>
    <property type="match status" value="2"/>
</dbReference>
<comment type="catalytic activity">
    <reaction evidence="1 15">
        <text>alpha-D-galactose 1-phosphate + UDP-alpha-D-glucose = alpha-D-glucose 1-phosphate + UDP-alpha-D-galactose</text>
        <dbReference type="Rhea" id="RHEA:13989"/>
        <dbReference type="ChEBI" id="CHEBI:58336"/>
        <dbReference type="ChEBI" id="CHEBI:58601"/>
        <dbReference type="ChEBI" id="CHEBI:58885"/>
        <dbReference type="ChEBI" id="CHEBI:66914"/>
        <dbReference type="EC" id="2.7.7.12"/>
    </reaction>
</comment>
<dbReference type="NCBIfam" id="TIGR00209">
    <property type="entry name" value="galT_1"/>
    <property type="match status" value="1"/>
</dbReference>
<feature type="binding site" evidence="13">
    <location>
        <position position="141"/>
    </location>
    <ligand>
        <name>Zn(2+)</name>
        <dbReference type="ChEBI" id="CHEBI:29105"/>
    </ligand>
</feature>
<dbReference type="PANTHER" id="PTHR11943">
    <property type="entry name" value="GALACTOSE-1-PHOSPHATE URIDYLYLTRANSFERASE"/>
    <property type="match status" value="1"/>
</dbReference>
<dbReference type="CDD" id="cd00608">
    <property type="entry name" value="GalT"/>
    <property type="match status" value="1"/>
</dbReference>
<comment type="pathway">
    <text evidence="2 15">Carbohydrate metabolism; galactose metabolism.</text>
</comment>
<evidence type="ECO:0000256" key="13">
    <source>
        <dbReference type="PIRSR" id="PIRSR000808-3"/>
    </source>
</evidence>
<dbReference type="InterPro" id="IPR036265">
    <property type="entry name" value="HIT-like_sf"/>
</dbReference>
<dbReference type="OrthoDB" id="418412at2759"/>
<evidence type="ECO:0000256" key="3">
    <source>
        <dbReference type="ARBA" id="ARBA00010951"/>
    </source>
</evidence>
<feature type="binding site" evidence="14">
    <location>
        <position position="210"/>
    </location>
    <ligand>
        <name>Fe cation</name>
        <dbReference type="ChEBI" id="CHEBI:24875"/>
    </ligand>
</feature>
<keyword evidence="14" id="KW-0408">Iron</keyword>
<comment type="cofactor">
    <cofactor evidence="13">
        <name>Zn(2+)</name>
        <dbReference type="ChEBI" id="CHEBI:29105"/>
    </cofactor>
    <text evidence="13">Binds 1 zinc ion per subunit.</text>
</comment>
<evidence type="ECO:0000256" key="4">
    <source>
        <dbReference type="ARBA" id="ARBA00012384"/>
    </source>
</evidence>
<feature type="binding site" evidence="13">
    <location>
        <position position="192"/>
    </location>
    <ligand>
        <name>Zn(2+)</name>
        <dbReference type="ChEBI" id="CHEBI:29105"/>
    </ligand>
</feature>
<evidence type="ECO:0000256" key="6">
    <source>
        <dbReference type="ARBA" id="ARBA00022679"/>
    </source>
</evidence>
<dbReference type="InterPro" id="IPR001937">
    <property type="entry name" value="GalP_UDPtransf1"/>
</dbReference>
<dbReference type="GO" id="GO:0008108">
    <property type="term" value="F:UDP-glucose:hexose-1-phosphate uridylyltransferase activity"/>
    <property type="evidence" value="ECO:0007669"/>
    <property type="project" value="UniProtKB-EC"/>
</dbReference>
<keyword evidence="9 13" id="KW-0862">Zinc</keyword>
<dbReference type="EMBL" id="CABVLU010000004">
    <property type="protein sequence ID" value="VVT57232.1"/>
    <property type="molecule type" value="Genomic_DNA"/>
</dbReference>
<feature type="binding site" evidence="13">
    <location>
        <position position="52"/>
    </location>
    <ligand>
        <name>Zn(2+)</name>
        <dbReference type="ChEBI" id="CHEBI:29105"/>
    </ligand>
</feature>
<sequence>MTSKIINEEPHRRYNPLTKSWVLVSPHRAKRPWQGQQEAPQKDDRPQYDPKCYLCPGNTRIQGDKNPQYDGTFVFRNDFSAVRTKHELEGEYGIDQVAAACNEKVTSNDNNNNNDDDDDNSLFKSEQMTGKCVVICFSPRHDQTLAKMSLQELKRVVKVWQDVYREAVADPEIGYCLTFENKGAAMGCSNPHPHGQAWMTSVVPEEPAVERASMAEYWRRRKSEGGAGLLGDYVAQEVKRGERVVFANGGFAAVVPYWAVWPFEVLVIARRSGVTNVTELAEQEVADLAEVLSQVTIRYDNLFQTNFPYSMGLHQAPTGEGQLHKEEEKGADHLHLHFYPPLLRSATVKKFLVGFEMLGMPQRDLTAEKAAAMLREVSGTERYE</sequence>
<evidence type="ECO:0000256" key="7">
    <source>
        <dbReference type="ARBA" id="ARBA00022695"/>
    </source>
</evidence>
<evidence type="ECO:0000256" key="11">
    <source>
        <dbReference type="ARBA" id="ARBA00023277"/>
    </source>
</evidence>
<dbReference type="GeneID" id="43584414"/>
<evidence type="ECO:0000256" key="16">
    <source>
        <dbReference type="SAM" id="MobiDB-lite"/>
    </source>
</evidence>
<evidence type="ECO:0000313" key="19">
    <source>
        <dbReference type="EMBL" id="VVT57232.1"/>
    </source>
</evidence>
<evidence type="ECO:0000256" key="14">
    <source>
        <dbReference type="PIRSR" id="PIRSR000808-4"/>
    </source>
</evidence>
<dbReference type="AlphaFoldDB" id="A0A5E8C1K4"/>
<feature type="binding site" evidence="14">
    <location>
        <position position="314"/>
    </location>
    <ligand>
        <name>Fe cation</name>
        <dbReference type="ChEBI" id="CHEBI:24875"/>
    </ligand>
</feature>
<dbReference type="GO" id="GO:0008270">
    <property type="term" value="F:zinc ion binding"/>
    <property type="evidence" value="ECO:0007669"/>
    <property type="project" value="InterPro"/>
</dbReference>
<evidence type="ECO:0000256" key="15">
    <source>
        <dbReference type="RuleBase" id="RU000506"/>
    </source>
</evidence>
<dbReference type="EC" id="2.7.7.12" evidence="4 15"/>
<keyword evidence="10 15" id="KW-0299">Galactose metabolism</keyword>
<feature type="active site" description="Tele-UMP-histidine intermediate" evidence="12">
    <location>
        <position position="194"/>
    </location>
</feature>
<protein>
    <recommendedName>
        <fullName evidence="5 15">Galactose-1-phosphate uridylyltransferase</fullName>
        <ecNumber evidence="4 15">2.7.7.12</ecNumber>
    </recommendedName>
</protein>
<evidence type="ECO:0000256" key="8">
    <source>
        <dbReference type="ARBA" id="ARBA00022723"/>
    </source>
</evidence>
<keyword evidence="7 15" id="KW-0548">Nucleotidyltransferase</keyword>
<dbReference type="RefSeq" id="XP_031856205.1">
    <property type="nucleotide sequence ID" value="XM_032000314.1"/>
</dbReference>
<dbReference type="Pfam" id="PF01087">
    <property type="entry name" value="GalP_UDP_transf"/>
    <property type="match status" value="1"/>
</dbReference>
<dbReference type="UniPathway" id="UPA00214"/>
<dbReference type="GO" id="GO:0005737">
    <property type="term" value="C:cytoplasm"/>
    <property type="evidence" value="ECO:0007669"/>
    <property type="project" value="TreeGrafter"/>
</dbReference>
<keyword evidence="11 15" id="KW-0119">Carbohydrate metabolism</keyword>
<dbReference type="GO" id="GO:0033499">
    <property type="term" value="P:galactose catabolic process via UDP-galactose, Leloir pathway"/>
    <property type="evidence" value="ECO:0007669"/>
    <property type="project" value="TreeGrafter"/>
</dbReference>
<dbReference type="InterPro" id="IPR005850">
    <property type="entry name" value="GalP_Utransf_C"/>
</dbReference>
<dbReference type="InterPro" id="IPR019779">
    <property type="entry name" value="GalP_UDPtransf1_His-AS"/>
</dbReference>
<dbReference type="PIRSF" id="PIRSF000808">
    <property type="entry name" value="GalT"/>
    <property type="match status" value="1"/>
</dbReference>
<evidence type="ECO:0000256" key="5">
    <source>
        <dbReference type="ARBA" id="ARBA00016340"/>
    </source>
</evidence>
<feature type="region of interest" description="Disordered" evidence="16">
    <location>
        <begin position="28"/>
        <end position="49"/>
    </location>
</feature>
<dbReference type="Gene3D" id="3.30.428.10">
    <property type="entry name" value="HIT-like"/>
    <property type="match status" value="2"/>
</dbReference>
<feature type="domain" description="Galactose-1-phosphate uridyl transferase C-terminal" evidence="18">
    <location>
        <begin position="217"/>
        <end position="378"/>
    </location>
</feature>
<evidence type="ECO:0000256" key="12">
    <source>
        <dbReference type="PIRSR" id="PIRSR000808-1"/>
    </source>
</evidence>
<feature type="binding site" evidence="14">
    <location>
        <position position="337"/>
    </location>
    <ligand>
        <name>Fe cation</name>
        <dbReference type="ChEBI" id="CHEBI:24875"/>
    </ligand>
</feature>
<dbReference type="PANTHER" id="PTHR11943:SF1">
    <property type="entry name" value="GALACTOSE-1-PHOSPHATE URIDYLYLTRANSFERASE"/>
    <property type="match status" value="1"/>
</dbReference>
<comment type="cofactor">
    <cofactor evidence="14">
        <name>Fe cation</name>
        <dbReference type="ChEBI" id="CHEBI:24875"/>
    </cofactor>
    <text evidence="14">Binds 1 Fe cation per subunit.</text>
</comment>
<dbReference type="InterPro" id="IPR005849">
    <property type="entry name" value="GalP_Utransf_N"/>
</dbReference>
<evidence type="ECO:0000313" key="20">
    <source>
        <dbReference type="Proteomes" id="UP000398389"/>
    </source>
</evidence>
<evidence type="ECO:0000259" key="17">
    <source>
        <dbReference type="Pfam" id="PF01087"/>
    </source>
</evidence>
<keyword evidence="8 13" id="KW-0479">Metal-binding</keyword>
<feature type="domain" description="Galactose-1-phosphate uridyl transferase N-terminal" evidence="17">
    <location>
        <begin position="8"/>
        <end position="204"/>
    </location>
</feature>
<organism evidence="19 20">
    <name type="scientific">Magnusiomyces paraingens</name>
    <dbReference type="NCBI Taxonomy" id="2606893"/>
    <lineage>
        <taxon>Eukaryota</taxon>
        <taxon>Fungi</taxon>
        <taxon>Dikarya</taxon>
        <taxon>Ascomycota</taxon>
        <taxon>Saccharomycotina</taxon>
        <taxon>Dipodascomycetes</taxon>
        <taxon>Dipodascales</taxon>
        <taxon>Dipodascaceae</taxon>
        <taxon>Magnusiomyces</taxon>
    </lineage>
</organism>
<gene>
    <name evidence="19" type="ORF">SAPINGB_P005600</name>
</gene>
<dbReference type="PROSITE" id="PS00117">
    <property type="entry name" value="GAL_P_UDP_TRANSF_I"/>
    <property type="match status" value="1"/>
</dbReference>
<feature type="binding site" evidence="13">
    <location>
        <position position="55"/>
    </location>
    <ligand>
        <name>Zn(2+)</name>
        <dbReference type="ChEBI" id="CHEBI:29105"/>
    </ligand>
</feature>
<feature type="binding site" evidence="14">
    <location>
        <position position="335"/>
    </location>
    <ligand>
        <name>Fe cation</name>
        <dbReference type="ChEBI" id="CHEBI:24875"/>
    </ligand>
</feature>
<comment type="similarity">
    <text evidence="3 15">Belongs to the galactose-1-phosphate uridylyltransferase type 1 family.</text>
</comment>
<dbReference type="NCBIfam" id="NF008724">
    <property type="entry name" value="PRK11720.1"/>
    <property type="match status" value="1"/>
</dbReference>
<dbReference type="Pfam" id="PF02744">
    <property type="entry name" value="GalP_UDP_tr_C"/>
    <property type="match status" value="1"/>
</dbReference>
<reference evidence="19 20" key="1">
    <citation type="submission" date="2019-09" db="EMBL/GenBank/DDBJ databases">
        <authorList>
            <person name="Brejova B."/>
        </authorList>
    </citation>
    <scope>NUCLEOTIDE SEQUENCE [LARGE SCALE GENOMIC DNA]</scope>
</reference>
<evidence type="ECO:0000259" key="18">
    <source>
        <dbReference type="Pfam" id="PF02744"/>
    </source>
</evidence>
<evidence type="ECO:0000256" key="9">
    <source>
        <dbReference type="ARBA" id="ARBA00022833"/>
    </source>
</evidence>
<evidence type="ECO:0000256" key="2">
    <source>
        <dbReference type="ARBA" id="ARBA00004947"/>
    </source>
</evidence>
<keyword evidence="6 15" id="KW-0808">Transferase</keyword>
<dbReference type="Proteomes" id="UP000398389">
    <property type="component" value="Unassembled WGS sequence"/>
</dbReference>
<dbReference type="FunFam" id="3.30.428.10:FF:000001">
    <property type="entry name" value="Galactose-1-phosphate uridylyltransferase"/>
    <property type="match status" value="1"/>
</dbReference>
<evidence type="ECO:0000256" key="10">
    <source>
        <dbReference type="ARBA" id="ARBA00023144"/>
    </source>
</evidence>
<accession>A0A5E8C1K4</accession>
<proteinExistence type="inferred from homology"/>
<evidence type="ECO:0000256" key="1">
    <source>
        <dbReference type="ARBA" id="ARBA00001107"/>
    </source>
</evidence>
<keyword evidence="20" id="KW-1185">Reference proteome</keyword>